<protein>
    <submittedName>
        <fullName evidence="1">Uncharacterized protein</fullName>
    </submittedName>
</protein>
<evidence type="ECO:0000313" key="1">
    <source>
        <dbReference type="EMBL" id="KAJ7627194.1"/>
    </source>
</evidence>
<name>A0AAD7BPU9_9AGAR</name>
<dbReference type="EMBL" id="JARKIF010000011">
    <property type="protein sequence ID" value="KAJ7627194.1"/>
    <property type="molecule type" value="Genomic_DNA"/>
</dbReference>
<evidence type="ECO:0000313" key="2">
    <source>
        <dbReference type="Proteomes" id="UP001221142"/>
    </source>
</evidence>
<proteinExistence type="predicted"/>
<keyword evidence="2" id="KW-1185">Reference proteome</keyword>
<sequence length="268" mass="30727">MAASAFSHPTEIPTQMRVASRVKHWEEPFLYRVILVSPYNHIRWIHQPEGFPSRQKTQLLTKIEEGSEPLLRSCVTHLFAKDWDIVSLMRVIDATPRERADGTLDITLPGFRTITHLHLLREGGNHVGAYIHENLLLLPHLTHLAFNILGFQSVLHRQILADRRLKCLVLVAETWDDDDLRVFPPHPAADDDRFVLVRQKDQLRSWFAGAAGRRDLWAAVDEFLDARRVGKVDRRSRPCFSSLESHSDSPPGAQYYFTMDPDEIKSGA</sequence>
<reference evidence="1" key="1">
    <citation type="submission" date="2023-03" db="EMBL/GenBank/DDBJ databases">
        <title>Massive genome expansion in bonnet fungi (Mycena s.s.) driven by repeated elements and novel gene families across ecological guilds.</title>
        <authorList>
            <consortium name="Lawrence Berkeley National Laboratory"/>
            <person name="Harder C.B."/>
            <person name="Miyauchi S."/>
            <person name="Viragh M."/>
            <person name="Kuo A."/>
            <person name="Thoen E."/>
            <person name="Andreopoulos B."/>
            <person name="Lu D."/>
            <person name="Skrede I."/>
            <person name="Drula E."/>
            <person name="Henrissat B."/>
            <person name="Morin E."/>
            <person name="Kohler A."/>
            <person name="Barry K."/>
            <person name="LaButti K."/>
            <person name="Morin E."/>
            <person name="Salamov A."/>
            <person name="Lipzen A."/>
            <person name="Mereny Z."/>
            <person name="Hegedus B."/>
            <person name="Baldrian P."/>
            <person name="Stursova M."/>
            <person name="Weitz H."/>
            <person name="Taylor A."/>
            <person name="Grigoriev I.V."/>
            <person name="Nagy L.G."/>
            <person name="Martin F."/>
            <person name="Kauserud H."/>
        </authorList>
    </citation>
    <scope>NUCLEOTIDE SEQUENCE</scope>
    <source>
        <strain evidence="1">9284</strain>
    </source>
</reference>
<dbReference type="Proteomes" id="UP001221142">
    <property type="component" value="Unassembled WGS sequence"/>
</dbReference>
<gene>
    <name evidence="1" type="ORF">FB45DRAFT_1029553</name>
</gene>
<comment type="caution">
    <text evidence="1">The sequence shown here is derived from an EMBL/GenBank/DDBJ whole genome shotgun (WGS) entry which is preliminary data.</text>
</comment>
<organism evidence="1 2">
    <name type="scientific">Roridomyces roridus</name>
    <dbReference type="NCBI Taxonomy" id="1738132"/>
    <lineage>
        <taxon>Eukaryota</taxon>
        <taxon>Fungi</taxon>
        <taxon>Dikarya</taxon>
        <taxon>Basidiomycota</taxon>
        <taxon>Agaricomycotina</taxon>
        <taxon>Agaricomycetes</taxon>
        <taxon>Agaricomycetidae</taxon>
        <taxon>Agaricales</taxon>
        <taxon>Marasmiineae</taxon>
        <taxon>Mycenaceae</taxon>
        <taxon>Roridomyces</taxon>
    </lineage>
</organism>
<accession>A0AAD7BPU9</accession>
<dbReference type="AlphaFoldDB" id="A0AAD7BPU9"/>